<dbReference type="Gene3D" id="3.30.710.10">
    <property type="entry name" value="Potassium Channel Kv1.1, Chain A"/>
    <property type="match status" value="1"/>
</dbReference>
<evidence type="ECO:0000313" key="2">
    <source>
        <dbReference type="EMBL" id="KAK7683329.1"/>
    </source>
</evidence>
<evidence type="ECO:0000259" key="1">
    <source>
        <dbReference type="PROSITE" id="PS50097"/>
    </source>
</evidence>
<protein>
    <recommendedName>
        <fullName evidence="1">BTB domain-containing protein</fullName>
    </recommendedName>
</protein>
<dbReference type="AlphaFoldDB" id="A0AAW0FW67"/>
<gene>
    <name evidence="2" type="ORF">QCA50_013591</name>
</gene>
<feature type="domain" description="BTB" evidence="1">
    <location>
        <begin position="19"/>
        <end position="84"/>
    </location>
</feature>
<organism evidence="2 3">
    <name type="scientific">Cerrena zonata</name>
    <dbReference type="NCBI Taxonomy" id="2478898"/>
    <lineage>
        <taxon>Eukaryota</taxon>
        <taxon>Fungi</taxon>
        <taxon>Dikarya</taxon>
        <taxon>Basidiomycota</taxon>
        <taxon>Agaricomycotina</taxon>
        <taxon>Agaricomycetes</taxon>
        <taxon>Polyporales</taxon>
        <taxon>Cerrenaceae</taxon>
        <taxon>Cerrena</taxon>
    </lineage>
</organism>
<dbReference type="InterPro" id="IPR011333">
    <property type="entry name" value="SKP1/BTB/POZ_sf"/>
</dbReference>
<dbReference type="Proteomes" id="UP001385951">
    <property type="component" value="Unassembled WGS sequence"/>
</dbReference>
<dbReference type="SMART" id="SM00225">
    <property type="entry name" value="BTB"/>
    <property type="match status" value="1"/>
</dbReference>
<keyword evidence="3" id="KW-1185">Reference proteome</keyword>
<comment type="caution">
    <text evidence="2">The sequence shown here is derived from an EMBL/GenBank/DDBJ whole genome shotgun (WGS) entry which is preliminary data.</text>
</comment>
<proteinExistence type="predicted"/>
<dbReference type="PROSITE" id="PS50097">
    <property type="entry name" value="BTB"/>
    <property type="match status" value="1"/>
</dbReference>
<name>A0AAW0FW67_9APHY</name>
<sequence>MATFNPSKLARSDMWFDDGNIILVAEHVASKVHRGQLERHSDIFQDLFSVPQPDNQVLFDNCAWVQLHDSPSDLLYLLRALYDGLYFELPSSNDFPIISAVLRLSTKYMIDHLRRRCLLRLHSDWPVTLDGWDAREGLAIDDDGRYNPRDTYPHPLLVISLALELGIDNILPSAYYDLARYGPCRILSGAPFPPPLLFPPGESSEIKDTTVEPQLVKLDYDDLRVVFLGRESAQRHLAEFIERELVSRPISPGCANKHNDDGRVCLQSFYYIMLNLLRAIGGLTHGRDADPLYSISQIIDMVTRTDFYDGVTLCSLKICATCKGELTTSAENERIEIWERIPDWFGLEKRKFIETI</sequence>
<accession>A0AAW0FW67</accession>
<reference evidence="2 3" key="1">
    <citation type="submission" date="2022-09" db="EMBL/GenBank/DDBJ databases">
        <authorList>
            <person name="Palmer J.M."/>
        </authorList>
    </citation>
    <scope>NUCLEOTIDE SEQUENCE [LARGE SCALE GENOMIC DNA]</scope>
    <source>
        <strain evidence="2 3">DSM 7382</strain>
    </source>
</reference>
<dbReference type="EMBL" id="JASBNA010000031">
    <property type="protein sequence ID" value="KAK7683329.1"/>
    <property type="molecule type" value="Genomic_DNA"/>
</dbReference>
<dbReference type="InterPro" id="IPR000210">
    <property type="entry name" value="BTB/POZ_dom"/>
</dbReference>
<dbReference type="SUPFAM" id="SSF54695">
    <property type="entry name" value="POZ domain"/>
    <property type="match status" value="1"/>
</dbReference>
<evidence type="ECO:0000313" key="3">
    <source>
        <dbReference type="Proteomes" id="UP001385951"/>
    </source>
</evidence>